<keyword evidence="1" id="KW-0472">Membrane</keyword>
<reference evidence="2 3" key="1">
    <citation type="submission" date="2021-03" db="EMBL/GenBank/DDBJ databases">
        <title>Genomic Encyclopedia of Type Strains, Phase IV (KMG-IV): sequencing the most valuable type-strain genomes for metagenomic binning, comparative biology and taxonomic classification.</title>
        <authorList>
            <person name="Goeker M."/>
        </authorList>
    </citation>
    <scope>NUCLEOTIDE SEQUENCE [LARGE SCALE GENOMIC DNA]</scope>
    <source>
        <strain evidence="2 3">DSM 26675</strain>
    </source>
</reference>
<dbReference type="RefSeq" id="WP_083954068.1">
    <property type="nucleotide sequence ID" value="NZ_JAGIKZ010000006.1"/>
</dbReference>
<organism evidence="2 3">
    <name type="scientific">Cytobacillus eiseniae</name>
    <dbReference type="NCBI Taxonomy" id="762947"/>
    <lineage>
        <taxon>Bacteria</taxon>
        <taxon>Bacillati</taxon>
        <taxon>Bacillota</taxon>
        <taxon>Bacilli</taxon>
        <taxon>Bacillales</taxon>
        <taxon>Bacillaceae</taxon>
        <taxon>Cytobacillus</taxon>
    </lineage>
</organism>
<evidence type="ECO:0000313" key="2">
    <source>
        <dbReference type="EMBL" id="MBP2240966.1"/>
    </source>
</evidence>
<proteinExistence type="predicted"/>
<dbReference type="EMBL" id="JAGIKZ010000006">
    <property type="protein sequence ID" value="MBP2240966.1"/>
    <property type="molecule type" value="Genomic_DNA"/>
</dbReference>
<dbReference type="Proteomes" id="UP001519293">
    <property type="component" value="Unassembled WGS sequence"/>
</dbReference>
<evidence type="ECO:0000313" key="3">
    <source>
        <dbReference type="Proteomes" id="UP001519293"/>
    </source>
</evidence>
<comment type="caution">
    <text evidence="2">The sequence shown here is derived from an EMBL/GenBank/DDBJ whole genome shotgun (WGS) entry which is preliminary data.</text>
</comment>
<keyword evidence="1" id="KW-0812">Transmembrane</keyword>
<gene>
    <name evidence="2" type="ORF">J2Z40_001526</name>
</gene>
<keyword evidence="1" id="KW-1133">Transmembrane helix</keyword>
<evidence type="ECO:0000256" key="1">
    <source>
        <dbReference type="SAM" id="Phobius"/>
    </source>
</evidence>
<accession>A0ABS4RDI7</accession>
<sequence length="79" mass="9324">MSILWILLVTAFVILLEKPNISKRWNKKEKIIFFVSLLLGIGLAIAWVLQVDLINPMEVITEWYRPISEPFISYMNQFK</sequence>
<keyword evidence="3" id="KW-1185">Reference proteome</keyword>
<protein>
    <submittedName>
        <fullName evidence="2">Uncharacterized protein</fullName>
    </submittedName>
</protein>
<feature type="transmembrane region" description="Helical" evidence="1">
    <location>
        <begin position="31"/>
        <end position="49"/>
    </location>
</feature>
<name>A0ABS4RDI7_9BACI</name>